<evidence type="ECO:0000313" key="11">
    <source>
        <dbReference type="Proteomes" id="UP001595692"/>
    </source>
</evidence>
<feature type="transmembrane region" description="Helical" evidence="8">
    <location>
        <begin position="310"/>
        <end position="328"/>
    </location>
</feature>
<keyword evidence="4 10" id="KW-0808">Transferase</keyword>
<evidence type="ECO:0000256" key="6">
    <source>
        <dbReference type="ARBA" id="ARBA00022989"/>
    </source>
</evidence>
<evidence type="ECO:0000256" key="3">
    <source>
        <dbReference type="ARBA" id="ARBA00022676"/>
    </source>
</evidence>
<protein>
    <submittedName>
        <fullName evidence="10">ArnT family glycosyltransferase</fullName>
        <ecNumber evidence="10">2.4.-.-</ecNumber>
    </submittedName>
</protein>
<dbReference type="PANTHER" id="PTHR33908">
    <property type="entry name" value="MANNOSYLTRANSFERASE YKCB-RELATED"/>
    <property type="match status" value="1"/>
</dbReference>
<evidence type="ECO:0000256" key="8">
    <source>
        <dbReference type="SAM" id="Phobius"/>
    </source>
</evidence>
<dbReference type="Proteomes" id="UP001595692">
    <property type="component" value="Unassembled WGS sequence"/>
</dbReference>
<feature type="transmembrane region" description="Helical" evidence="8">
    <location>
        <begin position="144"/>
        <end position="164"/>
    </location>
</feature>
<keyword evidence="3 10" id="KW-0328">Glycosyltransferase</keyword>
<dbReference type="EC" id="2.4.-.-" evidence="10"/>
<organism evidence="10 11">
    <name type="scientific">Pseudaeromonas sharmana</name>
    <dbReference type="NCBI Taxonomy" id="328412"/>
    <lineage>
        <taxon>Bacteria</taxon>
        <taxon>Pseudomonadati</taxon>
        <taxon>Pseudomonadota</taxon>
        <taxon>Gammaproteobacteria</taxon>
        <taxon>Aeromonadales</taxon>
        <taxon>Aeromonadaceae</taxon>
        <taxon>Pseudaeromonas</taxon>
    </lineage>
</organism>
<keyword evidence="11" id="KW-1185">Reference proteome</keyword>
<feature type="domain" description="Glycosyltransferase RgtA/B/C/D-like" evidence="9">
    <location>
        <begin position="71"/>
        <end position="232"/>
    </location>
</feature>
<reference evidence="11" key="1">
    <citation type="journal article" date="2019" name="Int. J. Syst. Evol. Microbiol.">
        <title>The Global Catalogue of Microorganisms (GCM) 10K type strain sequencing project: providing services to taxonomists for standard genome sequencing and annotation.</title>
        <authorList>
            <consortium name="The Broad Institute Genomics Platform"/>
            <consortium name="The Broad Institute Genome Sequencing Center for Infectious Disease"/>
            <person name="Wu L."/>
            <person name="Ma J."/>
        </authorList>
    </citation>
    <scope>NUCLEOTIDE SEQUENCE [LARGE SCALE GENOMIC DNA]</scope>
    <source>
        <strain evidence="11">CCUG 54939</strain>
    </source>
</reference>
<comment type="subcellular location">
    <subcellularLocation>
        <location evidence="1">Cell membrane</location>
        <topology evidence="1">Multi-pass membrane protein</topology>
    </subcellularLocation>
</comment>
<dbReference type="PANTHER" id="PTHR33908:SF3">
    <property type="entry name" value="UNDECAPRENYL PHOSPHATE-ALPHA-4-AMINO-4-DEOXY-L-ARABINOSE ARABINOSYL TRANSFERASE"/>
    <property type="match status" value="1"/>
</dbReference>
<dbReference type="EMBL" id="JBHSAF010000007">
    <property type="protein sequence ID" value="MFC3913574.1"/>
    <property type="molecule type" value="Genomic_DNA"/>
</dbReference>
<accession>A0ABV8CN90</accession>
<evidence type="ECO:0000256" key="7">
    <source>
        <dbReference type="ARBA" id="ARBA00023136"/>
    </source>
</evidence>
<evidence type="ECO:0000256" key="4">
    <source>
        <dbReference type="ARBA" id="ARBA00022679"/>
    </source>
</evidence>
<feature type="transmembrane region" description="Helical" evidence="8">
    <location>
        <begin position="426"/>
        <end position="446"/>
    </location>
</feature>
<name>A0ABV8CN90_9GAMM</name>
<feature type="transmembrane region" description="Helical" evidence="8">
    <location>
        <begin position="76"/>
        <end position="100"/>
    </location>
</feature>
<keyword evidence="5 8" id="KW-0812">Transmembrane</keyword>
<feature type="transmembrane region" description="Helical" evidence="8">
    <location>
        <begin position="401"/>
        <end position="419"/>
    </location>
</feature>
<evidence type="ECO:0000256" key="1">
    <source>
        <dbReference type="ARBA" id="ARBA00004651"/>
    </source>
</evidence>
<dbReference type="InterPro" id="IPR038731">
    <property type="entry name" value="RgtA/B/C-like"/>
</dbReference>
<proteinExistence type="predicted"/>
<keyword evidence="2" id="KW-1003">Cell membrane</keyword>
<feature type="transmembrane region" description="Helical" evidence="8">
    <location>
        <begin position="334"/>
        <end position="355"/>
    </location>
</feature>
<feature type="transmembrane region" description="Helical" evidence="8">
    <location>
        <begin position="17"/>
        <end position="35"/>
    </location>
</feature>
<feature type="transmembrane region" description="Helical" evidence="8">
    <location>
        <begin position="367"/>
        <end position="386"/>
    </location>
</feature>
<evidence type="ECO:0000256" key="2">
    <source>
        <dbReference type="ARBA" id="ARBA00022475"/>
    </source>
</evidence>
<feature type="transmembrane region" description="Helical" evidence="8">
    <location>
        <begin position="274"/>
        <end position="298"/>
    </location>
</feature>
<keyword evidence="7 8" id="KW-0472">Membrane</keyword>
<evidence type="ECO:0000259" key="9">
    <source>
        <dbReference type="Pfam" id="PF13231"/>
    </source>
</evidence>
<dbReference type="GO" id="GO:0016757">
    <property type="term" value="F:glycosyltransferase activity"/>
    <property type="evidence" value="ECO:0007669"/>
    <property type="project" value="UniProtKB-KW"/>
</dbReference>
<dbReference type="RefSeq" id="WP_377151952.1">
    <property type="nucleotide sequence ID" value="NZ_JBHSAF010000007.1"/>
</dbReference>
<comment type="caution">
    <text evidence="10">The sequence shown here is derived from an EMBL/GenBank/DDBJ whole genome shotgun (WGS) entry which is preliminary data.</text>
</comment>
<evidence type="ECO:0000313" key="10">
    <source>
        <dbReference type="EMBL" id="MFC3913574.1"/>
    </source>
</evidence>
<feature type="transmembrane region" description="Helical" evidence="8">
    <location>
        <begin position="176"/>
        <end position="202"/>
    </location>
</feature>
<feature type="transmembrane region" description="Helical" evidence="8">
    <location>
        <begin position="214"/>
        <end position="234"/>
    </location>
</feature>
<dbReference type="Pfam" id="PF13231">
    <property type="entry name" value="PMT_2"/>
    <property type="match status" value="1"/>
</dbReference>
<evidence type="ECO:0000256" key="5">
    <source>
        <dbReference type="ARBA" id="ARBA00022692"/>
    </source>
</evidence>
<keyword evidence="6 8" id="KW-1133">Transmembrane helix</keyword>
<gene>
    <name evidence="10" type="ORF">ACFOSS_08855</name>
</gene>
<sequence>MHSDHVLLHGPRQTQQAFWLLLLCGLVVLGAGLGLRDPWPADEPRFALIAKQMVESGQWLFPFRGGEIYPDKPPMFMWAIALFYSLTGSLRIAFLLPSLLAGLGTLALVFDIARRLWDRATAFRAGLLLLFTVQFTIQAKGAQIDALVTFFITLGVYGFLRFLLTDAGWRWYYLGWFAAGLGIITKGVGILAALILIPALWTHRAQIRAASRQAWLKAIAGPLFLLLAIGLWLVPMVLAVAHQGDATYVAYRDNILFRQTVTRYANSWHHVKPFWYYLTEVIPAFWLPLSLFLPWLVWSCRDALRQGNRTVLLLLGYIVLVLLFFSLSPGKRGVYITPATPVLALLAAPWLPLWLQRRWPARLWSGLVWVLGAVLTVAAVVAALHGHPKLEAQLAELGGDPWPLLLSAGLCCLLLAAWLRKAPFTAVCGALSILWLHWGLWGYPLMNPVRTPIDIMQQVQQRVPAQDQVLILKFREQFLLFTPRPLEHWPYLMENKAQIAASLTWLTQGDGHRWLLAPAKFMENCFEPADTQPLGLRHGEEWTLYPQRALRASCRQSGEALTPFHYDPQQP</sequence>
<dbReference type="InterPro" id="IPR050297">
    <property type="entry name" value="LipidA_mod_glycosyltrf_83"/>
</dbReference>